<keyword evidence="4" id="KW-0804">Transcription</keyword>
<dbReference type="RefSeq" id="WP_151682902.1">
    <property type="nucleotide sequence ID" value="NZ_BKEE01000002.1"/>
</dbReference>
<dbReference type="InterPro" id="IPR000847">
    <property type="entry name" value="LysR_HTH_N"/>
</dbReference>
<comment type="similarity">
    <text evidence="1">Belongs to the LysR transcriptional regulatory family.</text>
</comment>
<protein>
    <submittedName>
        <fullName evidence="5">LysR family transcriptional regulator</fullName>
    </submittedName>
</protein>
<dbReference type="GO" id="GO:0032993">
    <property type="term" value="C:protein-DNA complex"/>
    <property type="evidence" value="ECO:0007669"/>
    <property type="project" value="TreeGrafter"/>
</dbReference>
<evidence type="ECO:0000313" key="5">
    <source>
        <dbReference type="EMBL" id="QNX04870.1"/>
    </source>
</evidence>
<dbReference type="Pfam" id="PF00126">
    <property type="entry name" value="HTH_1"/>
    <property type="match status" value="1"/>
</dbReference>
<dbReference type="InterPro" id="IPR005119">
    <property type="entry name" value="LysR_subst-bd"/>
</dbReference>
<dbReference type="InterPro" id="IPR036390">
    <property type="entry name" value="WH_DNA-bd_sf"/>
</dbReference>
<keyword evidence="2" id="KW-0805">Transcription regulation</keyword>
<dbReference type="PANTHER" id="PTHR30346:SF17">
    <property type="entry name" value="LYSR FAMILY TRANSCRIPTIONAL REGULATOR"/>
    <property type="match status" value="1"/>
</dbReference>
<dbReference type="EMBL" id="CP061561">
    <property type="protein sequence ID" value="QNX04870.1"/>
    <property type="molecule type" value="Genomic_DNA"/>
</dbReference>
<dbReference type="InterPro" id="IPR036388">
    <property type="entry name" value="WH-like_DNA-bd_sf"/>
</dbReference>
<evidence type="ECO:0000256" key="2">
    <source>
        <dbReference type="ARBA" id="ARBA00023015"/>
    </source>
</evidence>
<accession>A0A7H2QJR3</accession>
<gene>
    <name evidence="5" type="ORF">IC796_16460</name>
</gene>
<dbReference type="Gene3D" id="1.10.10.10">
    <property type="entry name" value="Winged helix-like DNA-binding domain superfamily/Winged helix DNA-binding domain"/>
    <property type="match status" value="1"/>
</dbReference>
<dbReference type="PRINTS" id="PR00039">
    <property type="entry name" value="HTHLYSR"/>
</dbReference>
<evidence type="ECO:0000256" key="3">
    <source>
        <dbReference type="ARBA" id="ARBA00023125"/>
    </source>
</evidence>
<dbReference type="Proteomes" id="UP000516862">
    <property type="component" value="Chromosome"/>
</dbReference>
<reference evidence="6" key="1">
    <citation type="submission" date="2020-09" db="EMBL/GenBank/DDBJ databases">
        <title>Clinical and molecular characterization of Acinetobacter seifertii in Taiwan.</title>
        <authorList>
            <person name="Li L.-H."/>
            <person name="Yang Y.-S."/>
            <person name="Sun J.-R."/>
            <person name="Huang T.-W."/>
            <person name="Huang W.-C."/>
            <person name="Wang Y.-C."/>
            <person name="Kuo T.-H."/>
            <person name="Kuo S.-C."/>
            <person name="Chen T.-L."/>
        </authorList>
    </citation>
    <scope>NUCLEOTIDE SEQUENCE [LARGE SCALE GENOMIC DNA]</scope>
    <source>
        <strain evidence="6">AS73</strain>
    </source>
</reference>
<keyword evidence="3" id="KW-0238">DNA-binding</keyword>
<evidence type="ECO:0000256" key="1">
    <source>
        <dbReference type="ARBA" id="ARBA00009437"/>
    </source>
</evidence>
<sequence length="304" mass="34967">MVMPTLKQFQYFIKIVEEGSFTAASEKLFIAQSALSRQMKLLEEEIDFQLFDRTDKKVKLTTAGEVFYKKIKNNMHYLNEIIGVSKNIAEGKNRQIKIAHSSSIIMDERKIHILKEISLANHINFEINTLSSEHQILALMNGEIDIGFIRPPVRHTLEDMNVLKLYEEPLMVAVHIDHSKFTKEEKVYLKDLKNEHFVATPYAERGGLSYLVANLCLAAGFTPQKAPIQSRKVSQLQLVSANLGISIVPQEFEKILPHQVKLLPLADYLSLSEVQLVYRKDHDEMIQRCAEQIHQMFYLKNELA</sequence>
<dbReference type="GO" id="GO:0003700">
    <property type="term" value="F:DNA-binding transcription factor activity"/>
    <property type="evidence" value="ECO:0007669"/>
    <property type="project" value="InterPro"/>
</dbReference>
<reference evidence="5 6" key="2">
    <citation type="submission" date="2020-09" db="EMBL/GenBank/DDBJ databases">
        <authorList>
            <person name="Chen F.-J."/>
            <person name="Lee Y.-T."/>
        </authorList>
    </citation>
    <scope>NUCLEOTIDE SEQUENCE [LARGE SCALE GENOMIC DNA]</scope>
    <source>
        <strain evidence="5 6">AS73</strain>
    </source>
</reference>
<dbReference type="FunFam" id="1.10.10.10:FF:000001">
    <property type="entry name" value="LysR family transcriptional regulator"/>
    <property type="match status" value="1"/>
</dbReference>
<evidence type="ECO:0000313" key="6">
    <source>
        <dbReference type="Proteomes" id="UP000516862"/>
    </source>
</evidence>
<evidence type="ECO:0000256" key="4">
    <source>
        <dbReference type="ARBA" id="ARBA00023163"/>
    </source>
</evidence>
<dbReference type="Gene3D" id="3.40.190.10">
    <property type="entry name" value="Periplasmic binding protein-like II"/>
    <property type="match status" value="2"/>
</dbReference>
<organism evidence="5 6">
    <name type="scientific">Acinetobacter seifertii</name>
    <dbReference type="NCBI Taxonomy" id="1530123"/>
    <lineage>
        <taxon>Bacteria</taxon>
        <taxon>Pseudomonadati</taxon>
        <taxon>Pseudomonadota</taxon>
        <taxon>Gammaproteobacteria</taxon>
        <taxon>Moraxellales</taxon>
        <taxon>Moraxellaceae</taxon>
        <taxon>Acinetobacter</taxon>
        <taxon>Acinetobacter calcoaceticus/baumannii complex</taxon>
    </lineage>
</organism>
<dbReference type="CDD" id="cd08414">
    <property type="entry name" value="PBP2_LTTR_aromatics_like"/>
    <property type="match status" value="1"/>
</dbReference>
<dbReference type="PANTHER" id="PTHR30346">
    <property type="entry name" value="TRANSCRIPTIONAL DUAL REGULATOR HCAR-RELATED"/>
    <property type="match status" value="1"/>
</dbReference>
<dbReference type="SUPFAM" id="SSF53850">
    <property type="entry name" value="Periplasmic binding protein-like II"/>
    <property type="match status" value="1"/>
</dbReference>
<dbReference type="Pfam" id="PF03466">
    <property type="entry name" value="LysR_substrate"/>
    <property type="match status" value="1"/>
</dbReference>
<name>A0A7H2QJR3_9GAMM</name>
<dbReference type="GO" id="GO:0003677">
    <property type="term" value="F:DNA binding"/>
    <property type="evidence" value="ECO:0007669"/>
    <property type="project" value="UniProtKB-KW"/>
</dbReference>
<dbReference type="SUPFAM" id="SSF46785">
    <property type="entry name" value="Winged helix' DNA-binding domain"/>
    <property type="match status" value="1"/>
</dbReference>
<dbReference type="AlphaFoldDB" id="A0A7H2QJR3"/>
<dbReference type="PROSITE" id="PS50931">
    <property type="entry name" value="HTH_LYSR"/>
    <property type="match status" value="1"/>
</dbReference>
<proteinExistence type="inferred from homology"/>